<sequence>MVIHAVIRVGLPGGIIDRRSFYSDFQYVVGGHPYSLTTIINGILRNNRRPPYSLVKPFSNGDPRLEVNPLIHFGLCNGTRSSPPVRFFSPQGVVAELRSAAREFFQSDGMDVQLDRRTVKLTRIIKWYSSDFGQEKEILRWVLNYLDATKAGLLTHLLSDGGPVSIVYQDYDWSVNS</sequence>
<dbReference type="STRING" id="22663.A0A2I0IUN6"/>
<feature type="domain" description="DUF547" evidence="1">
    <location>
        <begin position="1"/>
        <end position="104"/>
    </location>
</feature>
<evidence type="ECO:0000313" key="2">
    <source>
        <dbReference type="EMBL" id="PKI47370.1"/>
    </source>
</evidence>
<dbReference type="AlphaFoldDB" id="A0A2I0IUN6"/>
<evidence type="ECO:0000313" key="3">
    <source>
        <dbReference type="Proteomes" id="UP000233551"/>
    </source>
</evidence>
<name>A0A2I0IUN6_PUNGR</name>
<keyword evidence="3" id="KW-1185">Reference proteome</keyword>
<dbReference type="EMBL" id="PGOL01002509">
    <property type="protein sequence ID" value="PKI47370.1"/>
    <property type="molecule type" value="Genomic_DNA"/>
</dbReference>
<dbReference type="InterPro" id="IPR006869">
    <property type="entry name" value="DUF547"/>
</dbReference>
<dbReference type="Proteomes" id="UP000233551">
    <property type="component" value="Unassembled WGS sequence"/>
</dbReference>
<proteinExistence type="predicted"/>
<accession>A0A2I0IUN6</accession>
<reference evidence="2 3" key="1">
    <citation type="submission" date="2017-11" db="EMBL/GenBank/DDBJ databases">
        <title>De-novo sequencing of pomegranate (Punica granatum L.) genome.</title>
        <authorList>
            <person name="Akparov Z."/>
            <person name="Amiraslanov A."/>
            <person name="Hajiyeva S."/>
            <person name="Abbasov M."/>
            <person name="Kaur K."/>
            <person name="Hamwieh A."/>
            <person name="Solovyev V."/>
            <person name="Salamov A."/>
            <person name="Braich B."/>
            <person name="Kosarev P."/>
            <person name="Mahmoud A."/>
            <person name="Hajiyev E."/>
            <person name="Babayeva S."/>
            <person name="Izzatullayeva V."/>
            <person name="Mammadov A."/>
            <person name="Mammadov A."/>
            <person name="Sharifova S."/>
            <person name="Ojaghi J."/>
            <person name="Eynullazada K."/>
            <person name="Bayramov B."/>
            <person name="Abdulazimova A."/>
            <person name="Shahmuradov I."/>
        </authorList>
    </citation>
    <scope>NUCLEOTIDE SEQUENCE [LARGE SCALE GENOMIC DNA]</scope>
    <source>
        <strain evidence="3">cv. AG2017</strain>
        <tissue evidence="2">Leaf</tissue>
    </source>
</reference>
<dbReference type="PANTHER" id="PTHR46361:SF1">
    <property type="entry name" value="F26K24.21 PROTEIN"/>
    <property type="match status" value="1"/>
</dbReference>
<dbReference type="PANTHER" id="PTHR46361">
    <property type="entry name" value="ELECTRON CARRIER/ PROTEIN DISULFIDE OXIDOREDUCTASE"/>
    <property type="match status" value="1"/>
</dbReference>
<evidence type="ECO:0000259" key="1">
    <source>
        <dbReference type="Pfam" id="PF04784"/>
    </source>
</evidence>
<dbReference type="Pfam" id="PF04784">
    <property type="entry name" value="DUF547"/>
    <property type="match status" value="1"/>
</dbReference>
<protein>
    <recommendedName>
        <fullName evidence="1">DUF547 domain-containing protein</fullName>
    </recommendedName>
</protein>
<organism evidence="2 3">
    <name type="scientific">Punica granatum</name>
    <name type="common">Pomegranate</name>
    <dbReference type="NCBI Taxonomy" id="22663"/>
    <lineage>
        <taxon>Eukaryota</taxon>
        <taxon>Viridiplantae</taxon>
        <taxon>Streptophyta</taxon>
        <taxon>Embryophyta</taxon>
        <taxon>Tracheophyta</taxon>
        <taxon>Spermatophyta</taxon>
        <taxon>Magnoliopsida</taxon>
        <taxon>eudicotyledons</taxon>
        <taxon>Gunneridae</taxon>
        <taxon>Pentapetalae</taxon>
        <taxon>rosids</taxon>
        <taxon>malvids</taxon>
        <taxon>Myrtales</taxon>
        <taxon>Lythraceae</taxon>
        <taxon>Punica</taxon>
    </lineage>
</organism>
<comment type="caution">
    <text evidence="2">The sequence shown here is derived from an EMBL/GenBank/DDBJ whole genome shotgun (WGS) entry which is preliminary data.</text>
</comment>
<gene>
    <name evidence="2" type="ORF">CRG98_032205</name>
</gene>